<dbReference type="PANTHER" id="PTHR43863:SF2">
    <property type="entry name" value="MALTASE-GLUCOAMYLASE"/>
    <property type="match status" value="1"/>
</dbReference>
<keyword evidence="2" id="KW-0326">Glycosidase</keyword>
<organism evidence="6 7">
    <name type="scientific">Candidatus Choladousia intestinavium</name>
    <dbReference type="NCBI Taxonomy" id="2840727"/>
    <lineage>
        <taxon>Bacteria</taxon>
        <taxon>Bacillati</taxon>
        <taxon>Bacillota</taxon>
        <taxon>Clostridia</taxon>
        <taxon>Lachnospirales</taxon>
        <taxon>Lachnospiraceae</taxon>
        <taxon>Lachnospiraceae incertae sedis</taxon>
        <taxon>Candidatus Choladousia</taxon>
    </lineage>
</organism>
<keyword evidence="2" id="KW-0378">Hydrolase</keyword>
<reference evidence="6" key="2">
    <citation type="journal article" date="2021" name="PeerJ">
        <title>Extensive microbial diversity within the chicken gut microbiome revealed by metagenomics and culture.</title>
        <authorList>
            <person name="Gilroy R."/>
            <person name="Ravi A."/>
            <person name="Getino M."/>
            <person name="Pursley I."/>
            <person name="Horton D.L."/>
            <person name="Alikhan N.F."/>
            <person name="Baker D."/>
            <person name="Gharbi K."/>
            <person name="Hall N."/>
            <person name="Watson M."/>
            <person name="Adriaenssens E.M."/>
            <person name="Foster-Nyarko E."/>
            <person name="Jarju S."/>
            <person name="Secka A."/>
            <person name="Antonio M."/>
            <person name="Oren A."/>
            <person name="Chaudhuri R.R."/>
            <person name="La Ragione R."/>
            <person name="Hildebrand F."/>
            <person name="Pallen M.J."/>
        </authorList>
    </citation>
    <scope>NUCLEOTIDE SEQUENCE</scope>
    <source>
        <strain evidence="6">ChiSjej4B22-8148</strain>
    </source>
</reference>
<dbReference type="InterPro" id="IPR011013">
    <property type="entry name" value="Gal_mutarotase_sf_dom"/>
</dbReference>
<dbReference type="Gene3D" id="2.60.40.1180">
    <property type="entry name" value="Golgi alpha-mannosidase II"/>
    <property type="match status" value="1"/>
</dbReference>
<feature type="domain" description="Glycosyl hydrolase family 31 C-terminal" evidence="5">
    <location>
        <begin position="600"/>
        <end position="683"/>
    </location>
</feature>
<dbReference type="SUPFAM" id="SSF51011">
    <property type="entry name" value="Glycosyl hydrolase domain"/>
    <property type="match status" value="1"/>
</dbReference>
<dbReference type="SUPFAM" id="SSF74650">
    <property type="entry name" value="Galactose mutarotase-like"/>
    <property type="match status" value="1"/>
</dbReference>
<dbReference type="CDD" id="cd14752">
    <property type="entry name" value="GH31_N"/>
    <property type="match status" value="1"/>
</dbReference>
<comment type="similarity">
    <text evidence="1 2">Belongs to the glycosyl hydrolase 31 family.</text>
</comment>
<dbReference type="InterPro" id="IPR051816">
    <property type="entry name" value="Glycosyl_Hydrolase_31"/>
</dbReference>
<dbReference type="CDD" id="cd06593">
    <property type="entry name" value="GH31_xylosidase_YicI"/>
    <property type="match status" value="1"/>
</dbReference>
<dbReference type="GO" id="GO:0004553">
    <property type="term" value="F:hydrolase activity, hydrolyzing O-glycosyl compounds"/>
    <property type="evidence" value="ECO:0007669"/>
    <property type="project" value="InterPro"/>
</dbReference>
<dbReference type="InterPro" id="IPR013780">
    <property type="entry name" value="Glyco_hydro_b"/>
</dbReference>
<dbReference type="InterPro" id="IPR048395">
    <property type="entry name" value="Glyco_hydro_31_C"/>
</dbReference>
<dbReference type="PANTHER" id="PTHR43863">
    <property type="entry name" value="HYDROLASE, PUTATIVE (AFU_ORTHOLOGUE AFUA_1G03140)-RELATED"/>
    <property type="match status" value="1"/>
</dbReference>
<name>A0A9D1ADS0_9FIRM</name>
<dbReference type="EMBL" id="DVGK01000140">
    <property type="protein sequence ID" value="HIR14673.1"/>
    <property type="molecule type" value="Genomic_DNA"/>
</dbReference>
<evidence type="ECO:0000259" key="5">
    <source>
        <dbReference type="Pfam" id="PF21365"/>
    </source>
</evidence>
<dbReference type="InterPro" id="IPR017853">
    <property type="entry name" value="GH"/>
</dbReference>
<dbReference type="InterPro" id="IPR025887">
    <property type="entry name" value="Glyco_hydro_31_N_dom"/>
</dbReference>
<proteinExistence type="inferred from homology"/>
<evidence type="ECO:0000313" key="6">
    <source>
        <dbReference type="EMBL" id="HIR14673.1"/>
    </source>
</evidence>
<dbReference type="Pfam" id="PF21365">
    <property type="entry name" value="Glyco_hydro_31_3rd"/>
    <property type="match status" value="1"/>
</dbReference>
<gene>
    <name evidence="6" type="ORF">IAB31_12205</name>
</gene>
<evidence type="ECO:0000256" key="1">
    <source>
        <dbReference type="ARBA" id="ARBA00007806"/>
    </source>
</evidence>
<feature type="domain" description="Glycoside hydrolase family 31 N-terminal" evidence="4">
    <location>
        <begin position="50"/>
        <end position="224"/>
    </location>
</feature>
<dbReference type="Gene3D" id="2.60.40.1760">
    <property type="entry name" value="glycosyl hydrolase (family 31)"/>
    <property type="match status" value="1"/>
</dbReference>
<dbReference type="AlphaFoldDB" id="A0A9D1ADS0"/>
<sequence length="772" mass="89402">MEIDYNPQLGYRRTIFHGNYDFLIGISFFESRGDGLYITADTYRGKQVPVKICFFTDTAFRFQMLPDPGISEVKCPVFLPDLREKAESGETEDFFWYKTGRTELRFQKKFWEMSVYAQGKLISKQQVFDTNVDNRWKCLPVGFETDEAGRCVKVRENMYLFSDEEFWGFGERFTELNKRGRRLQCWQKDALSTNTEDSYKGHPFFISSRGYAVLLNTFTRSVFDMGCTSQVSWQMEAEDGCLDYFFFVEPSGDYKSLLRQYIDLTGGIPMIPKWAFGFWMSKCSYQNRREIEEVAEKAAQYQLPVDVIHIDNWQRRENFGTWEWDTDRFPDPEGMIQWLKERQIHLSLWMYPYLDETSPLFPELEEKGYFVKNREGKTALFYSTADSATRCGCFDFTNPEFLKWYKGRVMPVLRMGVSVIKTDFSEAVPEDALYWDGTGGVQGHNRLTYLYAATIYRWMQEAQKETGNMPMLWGRSGFAGSHRIPAAWAGDSSSALNNHSALLRGGLSIAMSGVSFWGFDMGGFYSTDYNGNECLPTEEEYLRSMELGFFMPLSRAHGKTPREPWKFSEKVLETARKFDQMRHELIPYLYSTACESHLEGVPMLRPLLLEYPKDLTARNQELSCMIGGSLLIAPPFERERYSVYLPAGKWADMGTGEILPGGGYLELQPKLDELPVFQKENSLVLRLPGQDQAHVPQGPFRELNGTLFYSEEMNAVYYDETKDGEIGKYTFHAYEKDGFLRVDTELNLKRLELITEKTFRGIVINGCVQPEE</sequence>
<evidence type="ECO:0000259" key="4">
    <source>
        <dbReference type="Pfam" id="PF13802"/>
    </source>
</evidence>
<dbReference type="SUPFAM" id="SSF51445">
    <property type="entry name" value="(Trans)glycosidases"/>
    <property type="match status" value="1"/>
</dbReference>
<accession>A0A9D1ADS0</accession>
<dbReference type="Proteomes" id="UP000886757">
    <property type="component" value="Unassembled WGS sequence"/>
</dbReference>
<protein>
    <submittedName>
        <fullName evidence="6">Alpha-xylosidase</fullName>
    </submittedName>
</protein>
<evidence type="ECO:0000313" key="7">
    <source>
        <dbReference type="Proteomes" id="UP000886757"/>
    </source>
</evidence>
<dbReference type="Pfam" id="PF01055">
    <property type="entry name" value="Glyco_hydro_31_2nd"/>
    <property type="match status" value="1"/>
</dbReference>
<dbReference type="GO" id="GO:0005975">
    <property type="term" value="P:carbohydrate metabolic process"/>
    <property type="evidence" value="ECO:0007669"/>
    <property type="project" value="InterPro"/>
</dbReference>
<comment type="caution">
    <text evidence="6">The sequence shown here is derived from an EMBL/GenBank/DDBJ whole genome shotgun (WGS) entry which is preliminary data.</text>
</comment>
<reference evidence="6" key="1">
    <citation type="submission" date="2020-10" db="EMBL/GenBank/DDBJ databases">
        <authorList>
            <person name="Gilroy R."/>
        </authorList>
    </citation>
    <scope>NUCLEOTIDE SEQUENCE</scope>
    <source>
        <strain evidence="6">ChiSjej4B22-8148</strain>
    </source>
</reference>
<evidence type="ECO:0000256" key="2">
    <source>
        <dbReference type="RuleBase" id="RU361185"/>
    </source>
</evidence>
<dbReference type="Pfam" id="PF13802">
    <property type="entry name" value="Gal_mutarotas_2"/>
    <property type="match status" value="1"/>
</dbReference>
<dbReference type="InterPro" id="IPR000322">
    <property type="entry name" value="Glyco_hydro_31_TIM"/>
</dbReference>
<dbReference type="GO" id="GO:0030246">
    <property type="term" value="F:carbohydrate binding"/>
    <property type="evidence" value="ECO:0007669"/>
    <property type="project" value="InterPro"/>
</dbReference>
<feature type="domain" description="Glycoside hydrolase family 31 TIM barrel" evidence="3">
    <location>
        <begin position="269"/>
        <end position="591"/>
    </location>
</feature>
<dbReference type="Gene3D" id="3.20.20.80">
    <property type="entry name" value="Glycosidases"/>
    <property type="match status" value="1"/>
</dbReference>
<evidence type="ECO:0000259" key="3">
    <source>
        <dbReference type="Pfam" id="PF01055"/>
    </source>
</evidence>